<evidence type="ECO:0000313" key="3">
    <source>
        <dbReference type="Proteomes" id="UP000494119"/>
    </source>
</evidence>
<dbReference type="Proteomes" id="UP000494119">
    <property type="component" value="Unassembled WGS sequence"/>
</dbReference>
<accession>A0A6J5FE56</accession>
<dbReference type="RefSeq" id="WP_175194106.1">
    <property type="nucleotide sequence ID" value="NZ_CADIKL010000001.1"/>
</dbReference>
<keyword evidence="2" id="KW-0560">Oxidoreductase</keyword>
<keyword evidence="3" id="KW-1185">Reference proteome</keyword>
<protein>
    <submittedName>
        <fullName evidence="2">GDP-6-deoxy-D-mannose reductase</fullName>
        <ecNumber evidence="2">1.1.1.281</ecNumber>
    </submittedName>
</protein>
<gene>
    <name evidence="2" type="primary">rmd</name>
    <name evidence="2" type="ORF">LMG28688_00226</name>
</gene>
<dbReference type="PANTHER" id="PTHR43245:SF58">
    <property type="entry name" value="BLL5923 PROTEIN"/>
    <property type="match status" value="1"/>
</dbReference>
<dbReference type="AlphaFoldDB" id="A0A6J5FE56"/>
<dbReference type="Pfam" id="PF01370">
    <property type="entry name" value="Epimerase"/>
    <property type="match status" value="1"/>
</dbReference>
<dbReference type="SUPFAM" id="SSF51735">
    <property type="entry name" value="NAD(P)-binding Rossmann-fold domains"/>
    <property type="match status" value="1"/>
</dbReference>
<dbReference type="EMBL" id="CADIKL010000001">
    <property type="protein sequence ID" value="CAB3776408.1"/>
    <property type="molecule type" value="Genomic_DNA"/>
</dbReference>
<dbReference type="InterPro" id="IPR050177">
    <property type="entry name" value="Lipid_A_modif_metabolic_enz"/>
</dbReference>
<name>A0A6J5FE56_9BURK</name>
<reference evidence="2 3" key="1">
    <citation type="submission" date="2020-04" db="EMBL/GenBank/DDBJ databases">
        <authorList>
            <person name="De Canck E."/>
        </authorList>
    </citation>
    <scope>NUCLEOTIDE SEQUENCE [LARGE SCALE GENOMIC DNA]</scope>
    <source>
        <strain evidence="2 3">LMG 28688</strain>
    </source>
</reference>
<dbReference type="Gene3D" id="3.40.50.720">
    <property type="entry name" value="NAD(P)-binding Rossmann-like Domain"/>
    <property type="match status" value="1"/>
</dbReference>
<proteinExistence type="predicted"/>
<evidence type="ECO:0000259" key="1">
    <source>
        <dbReference type="Pfam" id="PF01370"/>
    </source>
</evidence>
<organism evidence="2 3">
    <name type="scientific">Paraburkholderia caffeinitolerans</name>
    <dbReference type="NCBI Taxonomy" id="1723730"/>
    <lineage>
        <taxon>Bacteria</taxon>
        <taxon>Pseudomonadati</taxon>
        <taxon>Pseudomonadota</taxon>
        <taxon>Betaproteobacteria</taxon>
        <taxon>Burkholderiales</taxon>
        <taxon>Burkholderiaceae</taxon>
        <taxon>Paraburkholderia</taxon>
    </lineage>
</organism>
<dbReference type="PANTHER" id="PTHR43245">
    <property type="entry name" value="BIFUNCTIONAL POLYMYXIN RESISTANCE PROTEIN ARNA"/>
    <property type="match status" value="1"/>
</dbReference>
<dbReference type="GO" id="GO:0033705">
    <property type="term" value="F:GDP-4-dehydro-6-deoxy-D-mannose reductase activity"/>
    <property type="evidence" value="ECO:0007669"/>
    <property type="project" value="UniProtKB-EC"/>
</dbReference>
<sequence>MIQFLLTGANGFVGRALAERVARGGDDVCCVIRGAPGDAAAQSRYVRVADNFAGIEAAWPADLRPDCVVHLAARVHMLNDHAADALDAFRQTNVAGTLRVAEAAVRAGVRRFVFVSSIKAVGEQDGGTPLRESDVPQPRDPYGVSKLEAEQALREFGAAHGMQVVIVRPPLVYGPGVRANFLSLMSALDRGLPLPLGAVYARRSLVFVDNLVDALVHCATRPEAAGQTFHVSDGVDLSVPELARTIAHHLQVSCRLVPVPVPWLRAVGRLTGRTEQVSRLVESLRVDIHHIRDTLGWTPPLSADDGLRATADWYRASQR</sequence>
<dbReference type="EC" id="1.1.1.281" evidence="2"/>
<feature type="domain" description="NAD-dependent epimerase/dehydratase" evidence="1">
    <location>
        <begin position="5"/>
        <end position="228"/>
    </location>
</feature>
<dbReference type="CDD" id="cd05232">
    <property type="entry name" value="UDP_G4E_4_SDR_e"/>
    <property type="match status" value="1"/>
</dbReference>
<evidence type="ECO:0000313" key="2">
    <source>
        <dbReference type="EMBL" id="CAB3776408.1"/>
    </source>
</evidence>
<dbReference type="InterPro" id="IPR036291">
    <property type="entry name" value="NAD(P)-bd_dom_sf"/>
</dbReference>
<dbReference type="InterPro" id="IPR001509">
    <property type="entry name" value="Epimerase_deHydtase"/>
</dbReference>